<proteinExistence type="predicted"/>
<evidence type="ECO:0000313" key="1">
    <source>
        <dbReference type="EMBL" id="OPX57072.1"/>
    </source>
</evidence>
<name>A0A1T4QYG8_9GAMM</name>
<dbReference type="AlphaFoldDB" id="A0A1T4QYG8"/>
<dbReference type="EMBL" id="MTSM01000001">
    <property type="protein sequence ID" value="OPX57072.1"/>
    <property type="molecule type" value="Genomic_DNA"/>
</dbReference>
<dbReference type="OrthoDB" id="6174179at2"/>
<gene>
    <name evidence="1" type="ORF">BTE48_01180</name>
</gene>
<accession>A0A1T4QYG8</accession>
<protein>
    <submittedName>
        <fullName evidence="1">Uncharacterized protein</fullName>
    </submittedName>
</protein>
<organism evidence="1 2">
    <name type="scientific">Oceanospirillum multiglobuliferum</name>
    <dbReference type="NCBI Taxonomy" id="64969"/>
    <lineage>
        <taxon>Bacteria</taxon>
        <taxon>Pseudomonadati</taxon>
        <taxon>Pseudomonadota</taxon>
        <taxon>Gammaproteobacteria</taxon>
        <taxon>Oceanospirillales</taxon>
        <taxon>Oceanospirillaceae</taxon>
        <taxon>Oceanospirillum</taxon>
    </lineage>
</organism>
<evidence type="ECO:0000313" key="2">
    <source>
        <dbReference type="Proteomes" id="UP000191418"/>
    </source>
</evidence>
<dbReference type="STRING" id="64969.SAMN02745127_02067"/>
<dbReference type="RefSeq" id="WP_078745649.1">
    <property type="nucleotide sequence ID" value="NZ_FUXG01000013.1"/>
</dbReference>
<dbReference type="Proteomes" id="UP000191418">
    <property type="component" value="Unassembled WGS sequence"/>
</dbReference>
<comment type="caution">
    <text evidence="1">The sequence shown here is derived from an EMBL/GenBank/DDBJ whole genome shotgun (WGS) entry which is preliminary data.</text>
</comment>
<reference evidence="1 2" key="1">
    <citation type="submission" date="2017-01" db="EMBL/GenBank/DDBJ databases">
        <title>Genome Sequencing of a Marine Spirillum, Oceanospirillum multiglobuliferum ATCC 33336, from Japan.</title>
        <authorList>
            <person name="Carney J.G."/>
            <person name="Trachtenberg A.M."/>
            <person name="Rheaume B.A."/>
            <person name="Linnane J.D."/>
            <person name="Pitts N.L."/>
            <person name="Mykles D.L."/>
            <person name="Maclea K.S."/>
        </authorList>
    </citation>
    <scope>NUCLEOTIDE SEQUENCE [LARGE SCALE GENOMIC DNA]</scope>
    <source>
        <strain evidence="1 2">ATCC 33336</strain>
    </source>
</reference>
<sequence length="111" mass="12109">MALRLNTHRTFPAQVIVDFLDDAGKVQKGTFGAVFKVMPTTELMDESNSEKRMLDLVLVSINDDELELVGADSEVLKAGKLLEAAKADPTLANAMLEAYNQGLAKKACKRI</sequence>
<keyword evidence="2" id="KW-1185">Reference proteome</keyword>